<feature type="region of interest" description="Disordered" evidence="4">
    <location>
        <begin position="143"/>
        <end position="186"/>
    </location>
</feature>
<dbReference type="FunFam" id="2.60.40.790:FF:000042">
    <property type="entry name" value="heat shock protein 27"/>
    <property type="match status" value="1"/>
</dbReference>
<evidence type="ECO:0000256" key="1">
    <source>
        <dbReference type="ARBA" id="ARBA00023016"/>
    </source>
</evidence>
<dbReference type="PANTHER" id="PTHR45640">
    <property type="entry name" value="HEAT SHOCK PROTEIN HSP-12.2-RELATED"/>
    <property type="match status" value="1"/>
</dbReference>
<evidence type="ECO:0000256" key="4">
    <source>
        <dbReference type="SAM" id="MobiDB-lite"/>
    </source>
</evidence>
<name>F1CLJ5_9MUSC</name>
<dbReference type="GO" id="GO:0005634">
    <property type="term" value="C:nucleus"/>
    <property type="evidence" value="ECO:0007669"/>
    <property type="project" value="TreeGrafter"/>
</dbReference>
<dbReference type="Gene3D" id="2.60.40.790">
    <property type="match status" value="1"/>
</dbReference>
<dbReference type="Pfam" id="PF00011">
    <property type="entry name" value="HSP20"/>
    <property type="match status" value="1"/>
</dbReference>
<protein>
    <submittedName>
        <fullName evidence="6">Heat shock protein 23</fullName>
    </submittedName>
</protein>
<dbReference type="PROSITE" id="PS01031">
    <property type="entry name" value="SHSP"/>
    <property type="match status" value="1"/>
</dbReference>
<dbReference type="SUPFAM" id="SSF49764">
    <property type="entry name" value="HSP20-like chaperones"/>
    <property type="match status" value="1"/>
</dbReference>
<feature type="domain" description="SHSP" evidence="5">
    <location>
        <begin position="50"/>
        <end position="158"/>
    </location>
</feature>
<dbReference type="GO" id="GO:0009408">
    <property type="term" value="P:response to heat"/>
    <property type="evidence" value="ECO:0007669"/>
    <property type="project" value="UniProtKB-ARBA"/>
</dbReference>
<evidence type="ECO:0000259" key="5">
    <source>
        <dbReference type="PROSITE" id="PS01031"/>
    </source>
</evidence>
<evidence type="ECO:0000256" key="2">
    <source>
        <dbReference type="PROSITE-ProRule" id="PRU00285"/>
    </source>
</evidence>
<organism evidence="6">
    <name type="scientific">Delia antiqua</name>
    <name type="common">onion fly</name>
    <dbReference type="NCBI Taxonomy" id="265456"/>
    <lineage>
        <taxon>Eukaryota</taxon>
        <taxon>Metazoa</taxon>
        <taxon>Ecdysozoa</taxon>
        <taxon>Arthropoda</taxon>
        <taxon>Hexapoda</taxon>
        <taxon>Insecta</taxon>
        <taxon>Pterygota</taxon>
        <taxon>Neoptera</taxon>
        <taxon>Endopterygota</taxon>
        <taxon>Diptera</taxon>
        <taxon>Brachycera</taxon>
        <taxon>Muscomorpha</taxon>
        <taxon>Muscoidea</taxon>
        <taxon>Anthomyiidae</taxon>
        <taxon>Anthomyiinae</taxon>
        <taxon>Delia</taxon>
    </lineage>
</organism>
<feature type="compositionally biased region" description="Basic and acidic residues" evidence="4">
    <location>
        <begin position="166"/>
        <end position="186"/>
    </location>
</feature>
<evidence type="ECO:0000256" key="3">
    <source>
        <dbReference type="RuleBase" id="RU003616"/>
    </source>
</evidence>
<evidence type="ECO:0000313" key="6">
    <source>
        <dbReference type="EMBL" id="ADX36150.1"/>
    </source>
</evidence>
<dbReference type="InterPro" id="IPR001436">
    <property type="entry name" value="Alpha-crystallin/sHSP_animal"/>
</dbReference>
<dbReference type="InterPro" id="IPR008978">
    <property type="entry name" value="HSP20-like_chaperone"/>
</dbReference>
<proteinExistence type="evidence at transcript level"/>
<dbReference type="PRINTS" id="PR00299">
    <property type="entry name" value="ACRYSTALLIN"/>
</dbReference>
<dbReference type="EMBL" id="HQ392521">
    <property type="protein sequence ID" value="ADX36150.1"/>
    <property type="molecule type" value="mRNA"/>
</dbReference>
<comment type="similarity">
    <text evidence="2 3">Belongs to the small heat shock protein (HSP20) family.</text>
</comment>
<dbReference type="AlphaFoldDB" id="F1CLJ5"/>
<dbReference type="GO" id="GO:0051082">
    <property type="term" value="F:unfolded protein binding"/>
    <property type="evidence" value="ECO:0007669"/>
    <property type="project" value="UniProtKB-ARBA"/>
</dbReference>
<reference evidence="6" key="1">
    <citation type="submission" date="2010-09" db="EMBL/GenBank/DDBJ databases">
        <title>Cloning and sequence analysis of the HSP23 gene, and its up-regulation transcript during winter and summer diapauses of the onion maggot, Delia antiqua.</title>
        <authorList>
            <person name="Si F.L."/>
            <person name="Zhao Y."/>
            <person name="He Z.B."/>
            <person name="Chen B."/>
        </authorList>
    </citation>
    <scope>NUCLEOTIDE SEQUENCE</scope>
</reference>
<dbReference type="InterPro" id="IPR002068">
    <property type="entry name" value="A-crystallin/Hsp20_dom"/>
</dbReference>
<dbReference type="CDD" id="cd06526">
    <property type="entry name" value="metazoan_ACD"/>
    <property type="match status" value="1"/>
</dbReference>
<dbReference type="GO" id="GO:0005737">
    <property type="term" value="C:cytoplasm"/>
    <property type="evidence" value="ECO:0007669"/>
    <property type="project" value="TreeGrafter"/>
</dbReference>
<keyword evidence="1 6" id="KW-0346">Stress response</keyword>
<sequence>MANLPLLLSLANDLNRLSLAASPFYESPIHYLRHPGYLALLNADQPQQLRKHDKESSGPLATVGKDGFQVCMDVQQFKPSELNVKVIDNCVIVEGKHEEREDDHGFITRHFVRRYALPKGYDSNKVQSTLSSDGVLTVSVPKPQIEDKSSNERQIQIQQVGPAHLNVKENPKEEKESDKEQPPSKL</sequence>
<dbReference type="PANTHER" id="PTHR45640:SF13">
    <property type="entry name" value="HEAT SHOCK PROTEIN 22-RELATED"/>
    <property type="match status" value="1"/>
</dbReference>
<dbReference type="GO" id="GO:0042026">
    <property type="term" value="P:protein refolding"/>
    <property type="evidence" value="ECO:0007669"/>
    <property type="project" value="TreeGrafter"/>
</dbReference>
<accession>F1CLJ5</accession>